<dbReference type="KEGG" id="pary:A4V02_10795"/>
<dbReference type="CDD" id="cd14275">
    <property type="entry name" value="UBA_EF-Ts"/>
    <property type="match status" value="1"/>
</dbReference>
<dbReference type="FunFam" id="1.10.8.10:FF:000001">
    <property type="entry name" value="Elongation factor Ts"/>
    <property type="match status" value="1"/>
</dbReference>
<dbReference type="PROSITE" id="PS01127">
    <property type="entry name" value="EF_TS_2"/>
    <property type="match status" value="1"/>
</dbReference>
<dbReference type="Proteomes" id="UP000306630">
    <property type="component" value="Unassembled WGS sequence"/>
</dbReference>
<dbReference type="InterPro" id="IPR009060">
    <property type="entry name" value="UBA-like_sf"/>
</dbReference>
<dbReference type="InterPro" id="IPR036402">
    <property type="entry name" value="EF-Ts_dimer_sf"/>
</dbReference>
<evidence type="ECO:0000313" key="12">
    <source>
        <dbReference type="Proteomes" id="UP000306630"/>
    </source>
</evidence>
<comment type="similarity">
    <text evidence="1 5 6">Belongs to the EF-Ts family.</text>
</comment>
<dbReference type="HAMAP" id="MF_00050">
    <property type="entry name" value="EF_Ts"/>
    <property type="match status" value="1"/>
</dbReference>
<keyword evidence="5" id="KW-0963">Cytoplasm</keyword>
<dbReference type="OrthoDB" id="9808348at2"/>
<dbReference type="InterPro" id="IPR018101">
    <property type="entry name" value="Transl_elong_Ts_CS"/>
</dbReference>
<dbReference type="STRING" id="1796646.A4V02_10795"/>
<evidence type="ECO:0000256" key="2">
    <source>
        <dbReference type="ARBA" id="ARBA00016956"/>
    </source>
</evidence>
<name>A0A1B1SBJ0_9BACT</name>
<dbReference type="InterPro" id="IPR001816">
    <property type="entry name" value="Transl_elong_EFTs/EF1B"/>
</dbReference>
<evidence type="ECO:0000313" key="9">
    <source>
        <dbReference type="EMBL" id="ANU64146.1"/>
    </source>
</evidence>
<proteinExistence type="inferred from homology"/>
<feature type="domain" description="Translation elongation factor EFTs/EF1B dimerisation" evidence="8">
    <location>
        <begin position="70"/>
        <end position="326"/>
    </location>
</feature>
<dbReference type="Pfam" id="PF00889">
    <property type="entry name" value="EF_TS"/>
    <property type="match status" value="1"/>
</dbReference>
<reference evidence="9" key="2">
    <citation type="submission" date="2017-04" db="EMBL/GenBank/DDBJ databases">
        <title>Complete Genome Sequences of Twelve Strains of a Stable Defined Moderately Diverse Mouse Microbiota 2 (sDMDMm2).</title>
        <authorList>
            <person name="Uchimura Y."/>
            <person name="Wyss M."/>
            <person name="Brugiroux S."/>
            <person name="Limenitakis J.P."/>
            <person name="Stecher B."/>
            <person name="McCoy K.D."/>
            <person name="Macpherson A.J."/>
        </authorList>
    </citation>
    <scope>NUCLEOTIDE SEQUENCE</scope>
    <source>
        <strain evidence="9">YL27</strain>
    </source>
</reference>
<evidence type="ECO:0000256" key="4">
    <source>
        <dbReference type="ARBA" id="ARBA00022917"/>
    </source>
</evidence>
<dbReference type="EMBL" id="CP015402">
    <property type="protein sequence ID" value="ANU64146.1"/>
    <property type="molecule type" value="Genomic_DNA"/>
</dbReference>
<gene>
    <name evidence="5" type="primary">tsf</name>
    <name evidence="9" type="ORF">A4V02_10795</name>
    <name evidence="10" type="ORF">E5333_00475</name>
</gene>
<evidence type="ECO:0000256" key="3">
    <source>
        <dbReference type="ARBA" id="ARBA00022768"/>
    </source>
</evidence>
<dbReference type="InterPro" id="IPR014039">
    <property type="entry name" value="Transl_elong_EFTs/EF1B_dimer"/>
</dbReference>
<keyword evidence="4 5" id="KW-0648">Protein biosynthesis</keyword>
<dbReference type="GO" id="GO:0005737">
    <property type="term" value="C:cytoplasm"/>
    <property type="evidence" value="ECO:0007669"/>
    <property type="project" value="UniProtKB-SubCell"/>
</dbReference>
<evidence type="ECO:0000256" key="1">
    <source>
        <dbReference type="ARBA" id="ARBA00005532"/>
    </source>
</evidence>
<comment type="subcellular location">
    <subcellularLocation>
        <location evidence="5 7">Cytoplasm</location>
    </subcellularLocation>
</comment>
<dbReference type="PANTHER" id="PTHR11741">
    <property type="entry name" value="ELONGATION FACTOR TS"/>
    <property type="match status" value="1"/>
</dbReference>
<dbReference type="NCBIfam" id="TIGR00116">
    <property type="entry name" value="tsf"/>
    <property type="match status" value="1"/>
</dbReference>
<evidence type="ECO:0000256" key="7">
    <source>
        <dbReference type="RuleBase" id="RU000643"/>
    </source>
</evidence>
<organism evidence="9 11">
    <name type="scientific">Muribaculum intestinale</name>
    <dbReference type="NCBI Taxonomy" id="1796646"/>
    <lineage>
        <taxon>Bacteria</taxon>
        <taxon>Pseudomonadati</taxon>
        <taxon>Bacteroidota</taxon>
        <taxon>Bacteroidia</taxon>
        <taxon>Bacteroidales</taxon>
        <taxon>Muribaculaceae</taxon>
        <taxon>Muribaculum</taxon>
    </lineage>
</organism>
<dbReference type="SUPFAM" id="SSF54713">
    <property type="entry name" value="Elongation factor Ts (EF-Ts), dimerisation domain"/>
    <property type="match status" value="2"/>
</dbReference>
<dbReference type="RefSeq" id="WP_068961432.1">
    <property type="nucleotide sequence ID" value="NZ_CAJTAP010000001.1"/>
</dbReference>
<dbReference type="PANTHER" id="PTHR11741:SF0">
    <property type="entry name" value="ELONGATION FACTOR TS, MITOCHONDRIAL"/>
    <property type="match status" value="1"/>
</dbReference>
<evidence type="ECO:0000259" key="8">
    <source>
        <dbReference type="Pfam" id="PF00889"/>
    </source>
</evidence>
<evidence type="ECO:0000313" key="10">
    <source>
        <dbReference type="EMBL" id="TGY76761.1"/>
    </source>
</evidence>
<dbReference type="GO" id="GO:0003746">
    <property type="term" value="F:translation elongation factor activity"/>
    <property type="evidence" value="ECO:0007669"/>
    <property type="project" value="UniProtKB-UniRule"/>
</dbReference>
<reference evidence="10 12" key="3">
    <citation type="submission" date="2019-04" db="EMBL/GenBank/DDBJ databases">
        <title>Microbes associate with the intestines of laboratory mice.</title>
        <authorList>
            <person name="Navarre W."/>
            <person name="Wong E."/>
            <person name="Huang K."/>
            <person name="Tropini C."/>
            <person name="Ng K."/>
            <person name="Yu B."/>
        </authorList>
    </citation>
    <scope>NUCLEOTIDE SEQUENCE [LARGE SCALE GENOMIC DNA]</scope>
    <source>
        <strain evidence="10 12">NM06_A21</strain>
    </source>
</reference>
<dbReference type="SUPFAM" id="SSF46934">
    <property type="entry name" value="UBA-like"/>
    <property type="match status" value="1"/>
</dbReference>
<sequence length="330" mass="35782">MAVTMAEITKLRHLTSAGLMDCKKALAEANGDMDAAVEILRKKGQAVAAKREDRQAAEGCVLSKNEGNFAAILALNCETDFVAKNEGFVNLAKKLLDLAVANRCKTAEELKAVTVDGITVADLVTEESGKTGEKTEIGAYEVVEAPTTAAYNHFNNKLAAIVGFNLPDVDAQIGREICMQIASMNPVAVSREDVPQATIDQEIAVAVEKTKQEQIKKAVEAALRKAGLNPNHFDSDDHIESNITKGWITEEDAAKARQIMKETAEAKAANLPEAMIQNIANGRLNKFFKESCLMEQEYVQDSKLSVGQFLEQTQKGLVAVAFKRVNLNAD</sequence>
<accession>A0A1Z2XH56</accession>
<dbReference type="Proteomes" id="UP000186351">
    <property type="component" value="Chromosome"/>
</dbReference>
<dbReference type="Gene3D" id="3.30.479.20">
    <property type="entry name" value="Elongation factor Ts, dimerisation domain"/>
    <property type="match status" value="3"/>
</dbReference>
<protein>
    <recommendedName>
        <fullName evidence="2 5">Elongation factor Ts</fullName>
        <shortName evidence="5">EF-Ts</shortName>
    </recommendedName>
</protein>
<feature type="region of interest" description="Involved in Mg(2+) ion dislocation from EF-Tu" evidence="5">
    <location>
        <begin position="79"/>
        <end position="82"/>
    </location>
</feature>
<dbReference type="PROSITE" id="PS01126">
    <property type="entry name" value="EF_TS_1"/>
    <property type="match status" value="1"/>
</dbReference>
<keyword evidence="11" id="KW-1185">Reference proteome</keyword>
<reference evidence="11" key="1">
    <citation type="submission" date="2016-04" db="EMBL/GenBank/DDBJ databases">
        <title>Complete Genome Sequences of Twelve Strains of a Stable Defined Moderately Diverse Mouse Microbiota 2 (sDMDMm2).</title>
        <authorList>
            <person name="Uchimura Y."/>
            <person name="Wyss M."/>
            <person name="Brugiroux S."/>
            <person name="Limenitakis J.P."/>
            <person name="Stecher B."/>
            <person name="McCoy K.D."/>
            <person name="Macpherson A.J."/>
        </authorList>
    </citation>
    <scope>NUCLEOTIDE SEQUENCE [LARGE SCALE GENOMIC DNA]</scope>
    <source>
        <strain evidence="11">YL27</strain>
    </source>
</reference>
<keyword evidence="3 5" id="KW-0251">Elongation factor</keyword>
<dbReference type="GeneID" id="65537358"/>
<evidence type="ECO:0000256" key="5">
    <source>
        <dbReference type="HAMAP-Rule" id="MF_00050"/>
    </source>
</evidence>
<comment type="function">
    <text evidence="5 6">Associates with the EF-Tu.GDP complex and induces the exchange of GDP to GTP. It remains bound to the aminoacyl-tRNA.EF-Tu.GTP complex up to the GTP hydrolysis stage on the ribosome.</text>
</comment>
<dbReference type="AlphaFoldDB" id="A0A1B1SBJ0"/>
<dbReference type="Gene3D" id="1.10.8.10">
    <property type="entry name" value="DNA helicase RuvA subunit, C-terminal domain"/>
    <property type="match status" value="1"/>
</dbReference>
<accession>A0A1B1SBJ0</accession>
<dbReference type="EMBL" id="SRYD01000001">
    <property type="protein sequence ID" value="TGY76761.1"/>
    <property type="molecule type" value="Genomic_DNA"/>
</dbReference>
<evidence type="ECO:0000313" key="11">
    <source>
        <dbReference type="Proteomes" id="UP000186351"/>
    </source>
</evidence>
<dbReference type="Gene3D" id="1.10.286.20">
    <property type="match status" value="2"/>
</dbReference>
<evidence type="ECO:0000256" key="6">
    <source>
        <dbReference type="RuleBase" id="RU000642"/>
    </source>
</evidence>